<accession>A0AAN8ENU6</accession>
<reference evidence="2 3" key="1">
    <citation type="submission" date="2022-12" db="EMBL/GenBank/DDBJ databases">
        <title>Genomic features and morphological characterization of a novel Knufia sp. strain isolated from spacecraft assembly facility.</title>
        <authorList>
            <person name="Teixeira M."/>
            <person name="Chander A.M."/>
            <person name="Stajich J.E."/>
            <person name="Venkateswaran K."/>
        </authorList>
    </citation>
    <scope>NUCLEOTIDE SEQUENCE [LARGE SCALE GENOMIC DNA]</scope>
    <source>
        <strain evidence="2 3">FJI-L2-BK-P2</strain>
    </source>
</reference>
<dbReference type="EMBL" id="JAKLMC020000007">
    <property type="protein sequence ID" value="KAK5955242.1"/>
    <property type="molecule type" value="Genomic_DNA"/>
</dbReference>
<comment type="caution">
    <text evidence="2">The sequence shown here is derived from an EMBL/GenBank/DDBJ whole genome shotgun (WGS) entry which is preliminary data.</text>
</comment>
<feature type="compositionally biased region" description="Polar residues" evidence="1">
    <location>
        <begin position="116"/>
        <end position="125"/>
    </location>
</feature>
<evidence type="ECO:0000313" key="3">
    <source>
        <dbReference type="Proteomes" id="UP001316803"/>
    </source>
</evidence>
<feature type="compositionally biased region" description="Low complexity" evidence="1">
    <location>
        <begin position="73"/>
        <end position="94"/>
    </location>
</feature>
<keyword evidence="3" id="KW-1185">Reference proteome</keyword>
<protein>
    <submittedName>
        <fullName evidence="2">Uncharacterized protein</fullName>
    </submittedName>
</protein>
<name>A0AAN8ENU6_9EURO</name>
<gene>
    <name evidence="2" type="ORF">OHC33_003923</name>
</gene>
<dbReference type="AlphaFoldDB" id="A0AAN8ENU6"/>
<sequence>MSSGNSLGDQIKSGVKGIHGIGEAIRGTAMAETDKAFNTQSAETTKNEGIANKGVNQMKAADQTVGHNHGIKNTSTTQTTTGAPNAAPTTSAGAHSTPAGNIGSTGSTVGGPTGVQEQPGTTQQF</sequence>
<evidence type="ECO:0000313" key="2">
    <source>
        <dbReference type="EMBL" id="KAK5955242.1"/>
    </source>
</evidence>
<feature type="region of interest" description="Disordered" evidence="1">
    <location>
        <begin position="35"/>
        <end position="125"/>
    </location>
</feature>
<dbReference type="Proteomes" id="UP001316803">
    <property type="component" value="Unassembled WGS sequence"/>
</dbReference>
<proteinExistence type="predicted"/>
<evidence type="ECO:0000256" key="1">
    <source>
        <dbReference type="SAM" id="MobiDB-lite"/>
    </source>
</evidence>
<organism evidence="2 3">
    <name type="scientific">Knufia fluminis</name>
    <dbReference type="NCBI Taxonomy" id="191047"/>
    <lineage>
        <taxon>Eukaryota</taxon>
        <taxon>Fungi</taxon>
        <taxon>Dikarya</taxon>
        <taxon>Ascomycota</taxon>
        <taxon>Pezizomycotina</taxon>
        <taxon>Eurotiomycetes</taxon>
        <taxon>Chaetothyriomycetidae</taxon>
        <taxon>Chaetothyriales</taxon>
        <taxon>Trichomeriaceae</taxon>
        <taxon>Knufia</taxon>
    </lineage>
</organism>